<feature type="compositionally biased region" description="Basic and acidic residues" evidence="1">
    <location>
        <begin position="48"/>
        <end position="58"/>
    </location>
</feature>
<evidence type="ECO:0000313" key="2">
    <source>
        <dbReference type="EMBL" id="CAH0717442.1"/>
    </source>
</evidence>
<name>A0A8J9UC22_9NEOP</name>
<sequence length="92" mass="10099">MLASSSWLGWLASLMLDEAEEKGLSRLHGELVESCGLRKMASRSAGMRVEEAREERSPAVHQPPHAPDLRFGLYRGGPRNGTAIVSLPTEQK</sequence>
<dbReference type="Proteomes" id="UP000838878">
    <property type="component" value="Chromosome 12"/>
</dbReference>
<dbReference type="AlphaFoldDB" id="A0A8J9UC22"/>
<accession>A0A8J9UC22</accession>
<proteinExistence type="predicted"/>
<evidence type="ECO:0000313" key="3">
    <source>
        <dbReference type="Proteomes" id="UP000838878"/>
    </source>
</evidence>
<feature type="non-terminal residue" evidence="2">
    <location>
        <position position="92"/>
    </location>
</feature>
<dbReference type="OrthoDB" id="6899664at2759"/>
<dbReference type="EMBL" id="OV170232">
    <property type="protein sequence ID" value="CAH0717442.1"/>
    <property type="molecule type" value="Genomic_DNA"/>
</dbReference>
<organism evidence="2 3">
    <name type="scientific">Brenthis ino</name>
    <name type="common">lesser marbled fritillary</name>
    <dbReference type="NCBI Taxonomy" id="405034"/>
    <lineage>
        <taxon>Eukaryota</taxon>
        <taxon>Metazoa</taxon>
        <taxon>Ecdysozoa</taxon>
        <taxon>Arthropoda</taxon>
        <taxon>Hexapoda</taxon>
        <taxon>Insecta</taxon>
        <taxon>Pterygota</taxon>
        <taxon>Neoptera</taxon>
        <taxon>Endopterygota</taxon>
        <taxon>Lepidoptera</taxon>
        <taxon>Glossata</taxon>
        <taxon>Ditrysia</taxon>
        <taxon>Papilionoidea</taxon>
        <taxon>Nymphalidae</taxon>
        <taxon>Heliconiinae</taxon>
        <taxon>Argynnini</taxon>
        <taxon>Brenthis</taxon>
    </lineage>
</organism>
<keyword evidence="3" id="KW-1185">Reference proteome</keyword>
<reference evidence="2" key="1">
    <citation type="submission" date="2021-12" db="EMBL/GenBank/DDBJ databases">
        <authorList>
            <person name="Martin H S."/>
        </authorList>
    </citation>
    <scope>NUCLEOTIDE SEQUENCE</scope>
</reference>
<gene>
    <name evidence="2" type="ORF">BINO364_LOCUS4048</name>
</gene>
<feature type="region of interest" description="Disordered" evidence="1">
    <location>
        <begin position="46"/>
        <end position="73"/>
    </location>
</feature>
<protein>
    <submittedName>
        <fullName evidence="2">Uncharacterized protein</fullName>
    </submittedName>
</protein>
<evidence type="ECO:0000256" key="1">
    <source>
        <dbReference type="SAM" id="MobiDB-lite"/>
    </source>
</evidence>